<keyword evidence="1" id="KW-0812">Transmembrane</keyword>
<comment type="caution">
    <text evidence="2">The sequence shown here is derived from an EMBL/GenBank/DDBJ whole genome shotgun (WGS) entry which is preliminary data.</text>
</comment>
<reference evidence="2" key="1">
    <citation type="submission" date="2020-11" db="EMBL/GenBank/DDBJ databases">
        <title>Molecular epidemiology and genomic profiles of multidrug-resistant bacteria collected from clinical sources in South Africa.</title>
        <authorList>
            <person name="Asante J."/>
            <person name="Amoako D.G."/>
        </authorList>
    </citation>
    <scope>NUCLEOTIDE SEQUENCE</scope>
    <source>
        <strain evidence="2">C68</strain>
    </source>
</reference>
<feature type="transmembrane region" description="Helical" evidence="1">
    <location>
        <begin position="6"/>
        <end position="23"/>
    </location>
</feature>
<sequence>MKLLIDVILFVVIASLLGCYLFFKYKYKYTKSDEIKYVNKSLNPKFLFTEKRNTSHYTLNIFPNQSETPYNFKIKVYSKKMEKRLKKEIYSINPSEEFFVVNCIDWVFTEDKAHDLDKKYQGHVIFNGKNYSYEYLDRGTAQDQIS</sequence>
<name>A0A8I1BDP9_STAEP</name>
<dbReference type="EMBL" id="JADPYN010000020">
    <property type="protein sequence ID" value="MBF9304283.1"/>
    <property type="molecule type" value="Genomic_DNA"/>
</dbReference>
<dbReference type="RefSeq" id="WP_002502788.1">
    <property type="nucleotide sequence ID" value="NZ_CP064458.1"/>
</dbReference>
<accession>A0A8I1BDP9</accession>
<organism evidence="2 3">
    <name type="scientific">Staphylococcus epidermidis</name>
    <dbReference type="NCBI Taxonomy" id="1282"/>
    <lineage>
        <taxon>Bacteria</taxon>
        <taxon>Bacillati</taxon>
        <taxon>Bacillota</taxon>
        <taxon>Bacilli</taxon>
        <taxon>Bacillales</taxon>
        <taxon>Staphylococcaceae</taxon>
        <taxon>Staphylococcus</taxon>
    </lineage>
</organism>
<dbReference type="PROSITE" id="PS51257">
    <property type="entry name" value="PROKAR_LIPOPROTEIN"/>
    <property type="match status" value="1"/>
</dbReference>
<evidence type="ECO:0000256" key="1">
    <source>
        <dbReference type="SAM" id="Phobius"/>
    </source>
</evidence>
<proteinExistence type="predicted"/>
<keyword evidence="1" id="KW-1133">Transmembrane helix</keyword>
<dbReference type="AlphaFoldDB" id="A0A8I1BDP9"/>
<protein>
    <recommendedName>
        <fullName evidence="4">Lipoprotein</fullName>
    </recommendedName>
</protein>
<evidence type="ECO:0008006" key="4">
    <source>
        <dbReference type="Google" id="ProtNLM"/>
    </source>
</evidence>
<keyword evidence="1" id="KW-0472">Membrane</keyword>
<evidence type="ECO:0000313" key="2">
    <source>
        <dbReference type="EMBL" id="MBF9304283.1"/>
    </source>
</evidence>
<dbReference type="Proteomes" id="UP000622362">
    <property type="component" value="Unassembled WGS sequence"/>
</dbReference>
<evidence type="ECO:0000313" key="3">
    <source>
        <dbReference type="Proteomes" id="UP000622362"/>
    </source>
</evidence>
<gene>
    <name evidence="2" type="ORF">I3V53_09380</name>
</gene>